<keyword evidence="1" id="KW-0548">Nucleotidyltransferase</keyword>
<protein>
    <submittedName>
        <fullName evidence="1">Protein kinase domain protein</fullName>
        <ecNumber evidence="1">2.7.7.7</ecNumber>
    </submittedName>
</protein>
<reference evidence="1 2" key="1">
    <citation type="submission" date="2011-07" db="EMBL/GenBank/DDBJ databases">
        <authorList>
            <person name="Coyne R."/>
            <person name="Brami D."/>
            <person name="Johnson J."/>
            <person name="Hostetler J."/>
            <person name="Hannick L."/>
            <person name="Clark T."/>
            <person name="Cassidy-Hanley D."/>
            <person name="Inman J."/>
        </authorList>
    </citation>
    <scope>NUCLEOTIDE SEQUENCE [LARGE SCALE GENOMIC DNA]</scope>
    <source>
        <strain evidence="1 2">G5</strain>
    </source>
</reference>
<dbReference type="EMBL" id="GL983053">
    <property type="protein sequence ID" value="EGR34713.1"/>
    <property type="molecule type" value="Genomic_DNA"/>
</dbReference>
<dbReference type="GeneID" id="14910900"/>
<organism evidence="1 2">
    <name type="scientific">Ichthyophthirius multifiliis</name>
    <name type="common">White spot disease agent</name>
    <name type="synonym">Ich</name>
    <dbReference type="NCBI Taxonomy" id="5932"/>
    <lineage>
        <taxon>Eukaryota</taxon>
        <taxon>Sar</taxon>
        <taxon>Alveolata</taxon>
        <taxon>Ciliophora</taxon>
        <taxon>Intramacronucleata</taxon>
        <taxon>Oligohymenophorea</taxon>
        <taxon>Hymenostomatida</taxon>
        <taxon>Ophryoglenina</taxon>
        <taxon>Ichthyophthirius</taxon>
    </lineage>
</organism>
<dbReference type="InParanoid" id="G0QJA4"/>
<sequence>MFLNLVIVIKIFIINILFKKELKCGHIQVQFHFLLQKFLMNAPMMKLLIYGVLVQFYIQCFLEKNHFMANIYKKQLIKFVHANMIFRLIHGIIFRMKQKILSRNAQIKILNLELDQNKFQNIFGFQINIIKQKCYLCNY</sequence>
<dbReference type="GO" id="GO:0016301">
    <property type="term" value="F:kinase activity"/>
    <property type="evidence" value="ECO:0007669"/>
    <property type="project" value="UniProtKB-KW"/>
</dbReference>
<keyword evidence="1" id="KW-0808">Transferase</keyword>
<evidence type="ECO:0000313" key="1">
    <source>
        <dbReference type="EMBL" id="EGR34713.1"/>
    </source>
</evidence>
<dbReference type="Proteomes" id="UP000008983">
    <property type="component" value="Unassembled WGS sequence"/>
</dbReference>
<dbReference type="RefSeq" id="XP_004040017.1">
    <property type="nucleotide sequence ID" value="XM_004039969.1"/>
</dbReference>
<keyword evidence="1" id="KW-0418">Kinase</keyword>
<proteinExistence type="predicted"/>
<gene>
    <name evidence="1" type="ORF">IMG5_003460</name>
</gene>
<dbReference type="EC" id="2.7.7.7" evidence="1"/>
<accession>G0QJA4</accession>
<name>G0QJA4_ICHMU</name>
<evidence type="ECO:0000313" key="2">
    <source>
        <dbReference type="Proteomes" id="UP000008983"/>
    </source>
</evidence>
<dbReference type="AlphaFoldDB" id="G0QJA4"/>
<keyword evidence="2" id="KW-1185">Reference proteome</keyword>
<dbReference type="GO" id="GO:0003887">
    <property type="term" value="F:DNA-directed DNA polymerase activity"/>
    <property type="evidence" value="ECO:0007669"/>
    <property type="project" value="UniProtKB-EC"/>
</dbReference>